<comment type="subcellular location">
    <subcellularLocation>
        <location evidence="1">Cell membrane</location>
    </subcellularLocation>
</comment>
<evidence type="ECO:0000256" key="7">
    <source>
        <dbReference type="SAM" id="MobiDB-lite"/>
    </source>
</evidence>
<dbReference type="InterPro" id="IPR006143">
    <property type="entry name" value="RND_pump_MFP"/>
</dbReference>
<dbReference type="InterPro" id="IPR058625">
    <property type="entry name" value="MdtA-like_BSH"/>
</dbReference>
<feature type="domain" description="Multidrug resistance protein MdtA-like C-terminal permuted SH3" evidence="11">
    <location>
        <begin position="312"/>
        <end position="370"/>
    </location>
</feature>
<evidence type="ECO:0000256" key="2">
    <source>
        <dbReference type="ARBA" id="ARBA00009477"/>
    </source>
</evidence>
<dbReference type="Proteomes" id="UP000529637">
    <property type="component" value="Unassembled WGS sequence"/>
</dbReference>
<keyword evidence="4" id="KW-1003">Cell membrane</keyword>
<dbReference type="RefSeq" id="WP_176066580.1">
    <property type="nucleotide sequence ID" value="NZ_JABWMJ010000002.1"/>
</dbReference>
<evidence type="ECO:0000313" key="12">
    <source>
        <dbReference type="EMBL" id="NUZ05036.1"/>
    </source>
</evidence>
<dbReference type="Gene3D" id="2.40.30.170">
    <property type="match status" value="1"/>
</dbReference>
<dbReference type="Pfam" id="PF25917">
    <property type="entry name" value="BSH_RND"/>
    <property type="match status" value="1"/>
</dbReference>
<accession>A0A7Y6NL09</accession>
<dbReference type="Gene3D" id="1.10.287.470">
    <property type="entry name" value="Helix hairpin bin"/>
    <property type="match status" value="1"/>
</dbReference>
<dbReference type="PRINTS" id="PR01490">
    <property type="entry name" value="RTXTOXIND"/>
</dbReference>
<dbReference type="InterPro" id="IPR058624">
    <property type="entry name" value="MdtA-like_HH"/>
</dbReference>
<dbReference type="GO" id="GO:0015562">
    <property type="term" value="F:efflux transmembrane transporter activity"/>
    <property type="evidence" value="ECO:0007669"/>
    <property type="project" value="TreeGrafter"/>
</dbReference>
<feature type="compositionally biased region" description="Gly residues" evidence="7">
    <location>
        <begin position="382"/>
        <end position="423"/>
    </location>
</feature>
<organism evidence="12 13">
    <name type="scientific">Piscinibacter koreensis</name>
    <dbReference type="NCBI Taxonomy" id="2742824"/>
    <lineage>
        <taxon>Bacteria</taxon>
        <taxon>Pseudomonadati</taxon>
        <taxon>Pseudomonadota</taxon>
        <taxon>Betaproteobacteria</taxon>
        <taxon>Burkholderiales</taxon>
        <taxon>Sphaerotilaceae</taxon>
        <taxon>Piscinibacter</taxon>
    </lineage>
</organism>
<dbReference type="EMBL" id="JABWMJ010000002">
    <property type="protein sequence ID" value="NUZ05036.1"/>
    <property type="molecule type" value="Genomic_DNA"/>
</dbReference>
<proteinExistence type="inferred from homology"/>
<comment type="caution">
    <text evidence="12">The sequence shown here is derived from an EMBL/GenBank/DDBJ whole genome shotgun (WGS) entry which is preliminary data.</text>
</comment>
<comment type="similarity">
    <text evidence="2">Belongs to the membrane fusion protein (MFP) (TC 8.A.1) family.</text>
</comment>
<dbReference type="Gene3D" id="2.40.50.100">
    <property type="match status" value="1"/>
</dbReference>
<feature type="region of interest" description="Disordered" evidence="7">
    <location>
        <begin position="371"/>
        <end position="437"/>
    </location>
</feature>
<keyword evidence="6" id="KW-0472">Membrane</keyword>
<dbReference type="NCBIfam" id="TIGR01730">
    <property type="entry name" value="RND_mfp"/>
    <property type="match status" value="1"/>
</dbReference>
<feature type="domain" description="Multidrug resistance protein MdtA-like alpha-helical hairpin" evidence="8">
    <location>
        <begin position="122"/>
        <end position="190"/>
    </location>
</feature>
<keyword evidence="5" id="KW-0997">Cell inner membrane</keyword>
<evidence type="ECO:0000256" key="3">
    <source>
        <dbReference type="ARBA" id="ARBA00022448"/>
    </source>
</evidence>
<evidence type="ECO:0000259" key="9">
    <source>
        <dbReference type="Pfam" id="PF25917"/>
    </source>
</evidence>
<dbReference type="Pfam" id="PF25944">
    <property type="entry name" value="Beta-barrel_RND"/>
    <property type="match status" value="1"/>
</dbReference>
<evidence type="ECO:0000256" key="4">
    <source>
        <dbReference type="ARBA" id="ARBA00022475"/>
    </source>
</evidence>
<gene>
    <name evidence="12" type="ORF">HQN59_04590</name>
</gene>
<evidence type="ECO:0000259" key="8">
    <source>
        <dbReference type="Pfam" id="PF25876"/>
    </source>
</evidence>
<feature type="domain" description="Multidrug resistance protein MdtA-like barrel-sandwich hybrid" evidence="9">
    <location>
        <begin position="80"/>
        <end position="212"/>
    </location>
</feature>
<dbReference type="InterPro" id="IPR058626">
    <property type="entry name" value="MdtA-like_b-barrel"/>
</dbReference>
<evidence type="ECO:0000256" key="1">
    <source>
        <dbReference type="ARBA" id="ARBA00004236"/>
    </source>
</evidence>
<dbReference type="SUPFAM" id="SSF111369">
    <property type="entry name" value="HlyD-like secretion proteins"/>
    <property type="match status" value="1"/>
</dbReference>
<dbReference type="PANTHER" id="PTHR30469">
    <property type="entry name" value="MULTIDRUG RESISTANCE PROTEIN MDTA"/>
    <property type="match status" value="1"/>
</dbReference>
<dbReference type="Pfam" id="PF25876">
    <property type="entry name" value="HH_MFP_RND"/>
    <property type="match status" value="1"/>
</dbReference>
<dbReference type="Pfam" id="PF25967">
    <property type="entry name" value="RND-MFP_C"/>
    <property type="match status" value="1"/>
</dbReference>
<evidence type="ECO:0000259" key="11">
    <source>
        <dbReference type="Pfam" id="PF25967"/>
    </source>
</evidence>
<evidence type="ECO:0000259" key="10">
    <source>
        <dbReference type="Pfam" id="PF25944"/>
    </source>
</evidence>
<name>A0A7Y6NL09_9BURK</name>
<dbReference type="InterPro" id="IPR058627">
    <property type="entry name" value="MdtA-like_C"/>
</dbReference>
<sequence length="437" mass="43819">MKKSVLAAIAVVALVAIGAGYIVSRQDPTVTANAPGAAGRGASGAASGAGGAAVSVTTVRAQQRDVDVQLEATGTVTALNSVDVRPQVASTITKVHIREGQFVKAGQLLFTLDARADEVNVTRARAQLAKDMAALADAQRQLARSKELFAQNFVSQVAVDTNQTLVESQQAVVAADRAAIEAAQVGLSYTRIAAPSAGRAGAINVFAGSSVAPTGNPLVTITQLDPIAVAFSLPQRHLSDALQTLRSGGGRVEAVVPEGRGTLVGKLQFVDNAVDAASGTVRVKAQFANADERLWPGAFVNVRLAVQTLKGAIVVPQASVITSPTGRIVYVVEASGKAAARPVELVYAAGEDAVVTGVKPGERVVLEGRQNLRPGSNVVERGGAGTRGGRGNGAASGAAGGRGDGGARVGMAAGGAGGPGSRGQAGAPNATSPTTAP</sequence>
<keyword evidence="13" id="KW-1185">Reference proteome</keyword>
<dbReference type="AlphaFoldDB" id="A0A7Y6NL09"/>
<reference evidence="12 13" key="1">
    <citation type="submission" date="2020-06" db="EMBL/GenBank/DDBJ databases">
        <title>Schlegella sp. ID0723 isolated from air conditioner.</title>
        <authorList>
            <person name="Kim D.Y."/>
            <person name="Kim D.-U."/>
        </authorList>
    </citation>
    <scope>NUCLEOTIDE SEQUENCE [LARGE SCALE GENOMIC DNA]</scope>
    <source>
        <strain evidence="12 13">ID0723</strain>
    </source>
</reference>
<evidence type="ECO:0000256" key="6">
    <source>
        <dbReference type="ARBA" id="ARBA00023136"/>
    </source>
</evidence>
<evidence type="ECO:0000256" key="5">
    <source>
        <dbReference type="ARBA" id="ARBA00022519"/>
    </source>
</evidence>
<keyword evidence="3" id="KW-0813">Transport</keyword>
<dbReference type="PANTHER" id="PTHR30469:SF36">
    <property type="entry name" value="BLL3903 PROTEIN"/>
    <property type="match status" value="1"/>
</dbReference>
<evidence type="ECO:0000313" key="13">
    <source>
        <dbReference type="Proteomes" id="UP000529637"/>
    </source>
</evidence>
<feature type="domain" description="Multidrug resistance protein MdtA-like beta-barrel" evidence="10">
    <location>
        <begin position="226"/>
        <end position="307"/>
    </location>
</feature>
<dbReference type="Gene3D" id="2.40.420.20">
    <property type="match status" value="1"/>
</dbReference>
<dbReference type="GO" id="GO:1990281">
    <property type="term" value="C:efflux pump complex"/>
    <property type="evidence" value="ECO:0007669"/>
    <property type="project" value="TreeGrafter"/>
</dbReference>
<protein>
    <submittedName>
        <fullName evidence="12">Efflux RND transporter periplasmic adaptor subunit</fullName>
    </submittedName>
</protein>